<dbReference type="EMBL" id="QLMJ01000002">
    <property type="protein sequence ID" value="RAK42187.1"/>
    <property type="molecule type" value="Genomic_DNA"/>
</dbReference>
<protein>
    <submittedName>
        <fullName evidence="2">Uncharacterized protein</fullName>
    </submittedName>
</protein>
<keyword evidence="1" id="KW-1133">Transmembrane helix</keyword>
<feature type="transmembrane region" description="Helical" evidence="1">
    <location>
        <begin position="46"/>
        <end position="69"/>
    </location>
</feature>
<dbReference type="OrthoDB" id="4557493at2"/>
<evidence type="ECO:0000313" key="3">
    <source>
        <dbReference type="Proteomes" id="UP000249341"/>
    </source>
</evidence>
<organism evidence="2 3">
    <name type="scientific">Actinoplanes lutulentus</name>
    <dbReference type="NCBI Taxonomy" id="1287878"/>
    <lineage>
        <taxon>Bacteria</taxon>
        <taxon>Bacillati</taxon>
        <taxon>Actinomycetota</taxon>
        <taxon>Actinomycetes</taxon>
        <taxon>Micromonosporales</taxon>
        <taxon>Micromonosporaceae</taxon>
        <taxon>Actinoplanes</taxon>
    </lineage>
</organism>
<name>A0A327ZGY4_9ACTN</name>
<accession>A0A327ZGY4</accession>
<evidence type="ECO:0000256" key="1">
    <source>
        <dbReference type="SAM" id="Phobius"/>
    </source>
</evidence>
<keyword evidence="1" id="KW-0812">Transmembrane</keyword>
<evidence type="ECO:0000313" key="2">
    <source>
        <dbReference type="EMBL" id="RAK42187.1"/>
    </source>
</evidence>
<dbReference type="RefSeq" id="WP_111647376.1">
    <property type="nucleotide sequence ID" value="NZ_JACHWI010000002.1"/>
</dbReference>
<gene>
    <name evidence="2" type="ORF">B0I29_1028</name>
</gene>
<reference evidence="2 3" key="1">
    <citation type="submission" date="2018-06" db="EMBL/GenBank/DDBJ databases">
        <title>Genomic Encyclopedia of Type Strains, Phase III (KMG-III): the genomes of soil and plant-associated and newly described type strains.</title>
        <authorList>
            <person name="Whitman W."/>
        </authorList>
    </citation>
    <scope>NUCLEOTIDE SEQUENCE [LARGE SCALE GENOMIC DNA]</scope>
    <source>
        <strain evidence="2 3">CGMCC 4.7090</strain>
    </source>
</reference>
<comment type="caution">
    <text evidence="2">The sequence shown here is derived from an EMBL/GenBank/DDBJ whole genome shotgun (WGS) entry which is preliminary data.</text>
</comment>
<keyword evidence="1" id="KW-0472">Membrane</keyword>
<dbReference type="AlphaFoldDB" id="A0A327ZGY4"/>
<sequence>MAGWVGSVIAVAGTLLGATLAYLFQRANALRSEVFTRDERLRQERMAAYSGFAGAMASLRQGVVSLWLVKQRMKDGPELLAAHTEADRLGALANHARLRAQLVASDARIVALAGAAFDPIDAISHAPDREKLVSHEKKLLELLDEFISVAKNEIQ</sequence>
<keyword evidence="3" id="KW-1185">Reference proteome</keyword>
<feature type="transmembrane region" description="Helical" evidence="1">
    <location>
        <begin position="6"/>
        <end position="25"/>
    </location>
</feature>
<proteinExistence type="predicted"/>
<dbReference type="Proteomes" id="UP000249341">
    <property type="component" value="Unassembled WGS sequence"/>
</dbReference>